<dbReference type="PROSITE" id="PS52016">
    <property type="entry name" value="TONB_DEPENDENT_REC_3"/>
    <property type="match status" value="1"/>
</dbReference>
<dbReference type="InterPro" id="IPR039426">
    <property type="entry name" value="TonB-dep_rcpt-like"/>
</dbReference>
<evidence type="ECO:0000256" key="11">
    <source>
        <dbReference type="RuleBase" id="RU003357"/>
    </source>
</evidence>
<evidence type="ECO:0000256" key="1">
    <source>
        <dbReference type="ARBA" id="ARBA00004571"/>
    </source>
</evidence>
<gene>
    <name evidence="15" type="ORF">GW587_27265</name>
</gene>
<keyword evidence="6 11" id="KW-0798">TonB box</keyword>
<evidence type="ECO:0000259" key="14">
    <source>
        <dbReference type="Pfam" id="PF07715"/>
    </source>
</evidence>
<dbReference type="Pfam" id="PF07715">
    <property type="entry name" value="Plug"/>
    <property type="match status" value="1"/>
</dbReference>
<evidence type="ECO:0000256" key="12">
    <source>
        <dbReference type="SAM" id="SignalP"/>
    </source>
</evidence>
<evidence type="ECO:0000256" key="7">
    <source>
        <dbReference type="ARBA" id="ARBA00023136"/>
    </source>
</evidence>
<sequence length="947" mass="100050">MSRNLKVIPLAIAQLVTAGAFSATFAATAMAQQQGADAGGQPMERVEITGSFIRRADAETPSPVQVITAVDMKNSGYTSVAEVLQHITANGAGNLSQTFSGGFAAGGSGISLRGLNNNATLILIDGHRMAPYPLADDGSRSFVDISNIPFDTVERIEILKDGASAVYGSDAMAGVVNVILKKNLVGTSISAEGGRATEGGGETTHVTFAHGMGDLATDGYNAYIGLEYRHQDPIKYTDRLGRGDWQSLDMSRHGGANKALGVITAQNTAPLTLSPYLLNPNVPRTSGADNSAAFAFFPGTACGSYAQMASGGCAYDDPYKEIQPKTENINLLASLTKQLANGWQADFKASLFQSQVRLPQGFSNFPSSYGTQLEMLSGVPPHYVAGTAIPAIRVPANYPGNPFGVPAILRGPIPNAPARNITTDSKAYRVVAELHGTAAEWDIDASLGYTRNNLSRQSTGGLNVPALNAALNRASNPYSVYGKNTDADMANIFRTVSSYDTSELAFAELRGSRAVAKLPGGDLMLGVGVGSFRTELSAPAMPNPDGYTNGAYAFGSETDTSAYMEFVAPVLKNLEIDGAVRYDHYSLAGSSTTPKVAFKYTPSDSFAVRGTLSRGFRAPGPAENGNSASSGGVGSASDAVLCPGGYRADGKYPKGTVIASCNESLIGLTTTNPDLKPEESTSATFGIILEPVKGWSSTVDLYQIKVKDQIVGGPLSGTPVRNAPEPSDCADGNGGSTICTPSIGRIAYYPATPINANSTRTRGIEFGTRYRFNLGDYGRLKTEFQYTHAFSYVMTIGGVAYQLAGSHGPAGIGADTANPKDRAQFDLNWEKGKWEVAGSMHWISSYDLTDPTSGQFNCADGGTMNGVFPTGNTPDYFCRVHSFLETDMTVNYKLDKQWTFHASVTNLFNKQPPVDVSTYGSGRPYNLSLHSAGAVGRFVNVGVAYKF</sequence>
<dbReference type="InterPro" id="IPR000531">
    <property type="entry name" value="Beta-barrel_TonB"/>
</dbReference>
<dbReference type="EMBL" id="JAADJT010000015">
    <property type="protein sequence ID" value="NGZ87948.1"/>
    <property type="molecule type" value="Genomic_DNA"/>
</dbReference>
<organism evidence="15 16">
    <name type="scientific">Duganella aceris</name>
    <dbReference type="NCBI Taxonomy" id="2703883"/>
    <lineage>
        <taxon>Bacteria</taxon>
        <taxon>Pseudomonadati</taxon>
        <taxon>Pseudomonadota</taxon>
        <taxon>Betaproteobacteria</taxon>
        <taxon>Burkholderiales</taxon>
        <taxon>Oxalobacteraceae</taxon>
        <taxon>Telluria group</taxon>
        <taxon>Duganella</taxon>
    </lineage>
</organism>
<dbReference type="PANTHER" id="PTHR47234:SF2">
    <property type="entry name" value="TONB-DEPENDENT RECEPTOR"/>
    <property type="match status" value="1"/>
</dbReference>
<name>A0ABX0FTB8_9BURK</name>
<evidence type="ECO:0000256" key="4">
    <source>
        <dbReference type="ARBA" id="ARBA00022452"/>
    </source>
</evidence>
<evidence type="ECO:0000256" key="6">
    <source>
        <dbReference type="ARBA" id="ARBA00023077"/>
    </source>
</evidence>
<keyword evidence="9 10" id="KW-0998">Cell outer membrane</keyword>
<keyword evidence="3 10" id="KW-0813">Transport</keyword>
<dbReference type="SUPFAM" id="SSF56935">
    <property type="entry name" value="Porins"/>
    <property type="match status" value="1"/>
</dbReference>
<keyword evidence="7 10" id="KW-0472">Membrane</keyword>
<keyword evidence="16" id="KW-1185">Reference proteome</keyword>
<dbReference type="Proteomes" id="UP000666369">
    <property type="component" value="Unassembled WGS sequence"/>
</dbReference>
<evidence type="ECO:0000313" key="16">
    <source>
        <dbReference type="Proteomes" id="UP000666369"/>
    </source>
</evidence>
<dbReference type="RefSeq" id="WP_166108064.1">
    <property type="nucleotide sequence ID" value="NZ_JAADJT010000015.1"/>
</dbReference>
<evidence type="ECO:0000259" key="13">
    <source>
        <dbReference type="Pfam" id="PF00593"/>
    </source>
</evidence>
<keyword evidence="8 15" id="KW-0675">Receptor</keyword>
<dbReference type="Pfam" id="PF00593">
    <property type="entry name" value="TonB_dep_Rec_b-barrel"/>
    <property type="match status" value="1"/>
</dbReference>
<dbReference type="Gene3D" id="2.40.170.20">
    <property type="entry name" value="TonB-dependent receptor, beta-barrel domain"/>
    <property type="match status" value="1"/>
</dbReference>
<reference evidence="15 16" key="1">
    <citation type="submission" date="2020-01" db="EMBL/GenBank/DDBJ databases">
        <authorList>
            <person name="Lee S.D."/>
        </authorList>
    </citation>
    <scope>NUCLEOTIDE SEQUENCE [LARGE SCALE GENOMIC DNA]</scope>
    <source>
        <strain evidence="15 16">SAP-35</strain>
    </source>
</reference>
<protein>
    <submittedName>
        <fullName evidence="15">TonB-dependent receptor</fullName>
    </submittedName>
</protein>
<dbReference type="PANTHER" id="PTHR47234">
    <property type="match status" value="1"/>
</dbReference>
<keyword evidence="12" id="KW-0732">Signal</keyword>
<feature type="domain" description="TonB-dependent receptor plug" evidence="14">
    <location>
        <begin position="58"/>
        <end position="175"/>
    </location>
</feature>
<keyword evidence="4 10" id="KW-1134">Transmembrane beta strand</keyword>
<comment type="caution">
    <text evidence="15">The sequence shown here is derived from an EMBL/GenBank/DDBJ whole genome shotgun (WGS) entry which is preliminary data.</text>
</comment>
<accession>A0ABX0FTB8</accession>
<evidence type="ECO:0000256" key="8">
    <source>
        <dbReference type="ARBA" id="ARBA00023170"/>
    </source>
</evidence>
<dbReference type="InterPro" id="IPR036942">
    <property type="entry name" value="Beta-barrel_TonB_sf"/>
</dbReference>
<feature type="signal peptide" evidence="12">
    <location>
        <begin position="1"/>
        <end position="31"/>
    </location>
</feature>
<evidence type="ECO:0000256" key="10">
    <source>
        <dbReference type="PROSITE-ProRule" id="PRU01360"/>
    </source>
</evidence>
<evidence type="ECO:0000313" key="15">
    <source>
        <dbReference type="EMBL" id="NGZ87948.1"/>
    </source>
</evidence>
<dbReference type="InterPro" id="IPR037066">
    <property type="entry name" value="Plug_dom_sf"/>
</dbReference>
<reference evidence="16" key="2">
    <citation type="submission" date="2023-07" db="EMBL/GenBank/DDBJ databases">
        <title>Duganella aceri sp. nov., isolated from tree sap.</title>
        <authorList>
            <person name="Kim I.S."/>
        </authorList>
    </citation>
    <scope>NUCLEOTIDE SEQUENCE [LARGE SCALE GENOMIC DNA]</scope>
    <source>
        <strain evidence="16">SAP-35</strain>
    </source>
</reference>
<evidence type="ECO:0000256" key="3">
    <source>
        <dbReference type="ARBA" id="ARBA00022448"/>
    </source>
</evidence>
<comment type="subcellular location">
    <subcellularLocation>
        <location evidence="1 10">Cell outer membrane</location>
        <topology evidence="1 10">Multi-pass membrane protein</topology>
    </subcellularLocation>
</comment>
<feature type="domain" description="TonB-dependent receptor-like beta-barrel" evidence="13">
    <location>
        <begin position="415"/>
        <end position="907"/>
    </location>
</feature>
<evidence type="ECO:0000256" key="9">
    <source>
        <dbReference type="ARBA" id="ARBA00023237"/>
    </source>
</evidence>
<comment type="similarity">
    <text evidence="2 10 11">Belongs to the TonB-dependent receptor family.</text>
</comment>
<dbReference type="InterPro" id="IPR012910">
    <property type="entry name" value="Plug_dom"/>
</dbReference>
<evidence type="ECO:0000256" key="2">
    <source>
        <dbReference type="ARBA" id="ARBA00009810"/>
    </source>
</evidence>
<keyword evidence="5 10" id="KW-0812">Transmembrane</keyword>
<evidence type="ECO:0000256" key="5">
    <source>
        <dbReference type="ARBA" id="ARBA00022692"/>
    </source>
</evidence>
<proteinExistence type="inferred from homology"/>
<dbReference type="Gene3D" id="2.170.130.10">
    <property type="entry name" value="TonB-dependent receptor, plug domain"/>
    <property type="match status" value="1"/>
</dbReference>
<feature type="chain" id="PRO_5046010460" evidence="12">
    <location>
        <begin position="32"/>
        <end position="947"/>
    </location>
</feature>